<dbReference type="EMBL" id="UZAL01007350">
    <property type="protein sequence ID" value="VDO98058.1"/>
    <property type="molecule type" value="Genomic_DNA"/>
</dbReference>
<name>A0A183NNJ4_9TREM</name>
<gene>
    <name evidence="1" type="ORF">SMTD_LOCUS3680</name>
</gene>
<protein>
    <submittedName>
        <fullName evidence="1">Uncharacterized protein</fullName>
    </submittedName>
</protein>
<accession>A0A183NNJ4</accession>
<sequence length="66" mass="7624">MIVTENLSAVKYRKCPACAHRIPSCLIAPPETGFKCEFTDFICTYLQLYILKSLTKRPVFIHLFSR</sequence>
<dbReference type="AlphaFoldDB" id="A0A183NNJ4"/>
<dbReference type="Proteomes" id="UP000269396">
    <property type="component" value="Unassembled WGS sequence"/>
</dbReference>
<evidence type="ECO:0000313" key="1">
    <source>
        <dbReference type="EMBL" id="VDO98058.1"/>
    </source>
</evidence>
<organism evidence="1 2">
    <name type="scientific">Schistosoma mattheei</name>
    <dbReference type="NCBI Taxonomy" id="31246"/>
    <lineage>
        <taxon>Eukaryota</taxon>
        <taxon>Metazoa</taxon>
        <taxon>Spiralia</taxon>
        <taxon>Lophotrochozoa</taxon>
        <taxon>Platyhelminthes</taxon>
        <taxon>Trematoda</taxon>
        <taxon>Digenea</taxon>
        <taxon>Strigeidida</taxon>
        <taxon>Schistosomatoidea</taxon>
        <taxon>Schistosomatidae</taxon>
        <taxon>Schistosoma</taxon>
    </lineage>
</organism>
<reference evidence="1 2" key="1">
    <citation type="submission" date="2018-11" db="EMBL/GenBank/DDBJ databases">
        <authorList>
            <consortium name="Pathogen Informatics"/>
        </authorList>
    </citation>
    <scope>NUCLEOTIDE SEQUENCE [LARGE SCALE GENOMIC DNA]</scope>
    <source>
        <strain>Denwood</strain>
        <strain evidence="2">Zambia</strain>
    </source>
</reference>
<evidence type="ECO:0000313" key="2">
    <source>
        <dbReference type="Proteomes" id="UP000269396"/>
    </source>
</evidence>
<keyword evidence="2" id="KW-1185">Reference proteome</keyword>
<proteinExistence type="predicted"/>